<organism evidence="2 3">
    <name type="scientific">Didymodactylos carnosus</name>
    <dbReference type="NCBI Taxonomy" id="1234261"/>
    <lineage>
        <taxon>Eukaryota</taxon>
        <taxon>Metazoa</taxon>
        <taxon>Spiralia</taxon>
        <taxon>Gnathifera</taxon>
        <taxon>Rotifera</taxon>
        <taxon>Eurotatoria</taxon>
        <taxon>Bdelloidea</taxon>
        <taxon>Philodinida</taxon>
        <taxon>Philodinidae</taxon>
        <taxon>Didymodactylos</taxon>
    </lineage>
</organism>
<comment type="caution">
    <text evidence="2">The sequence shown here is derived from an EMBL/GenBank/DDBJ whole genome shotgun (WGS) entry which is preliminary data.</text>
</comment>
<dbReference type="Proteomes" id="UP000677228">
    <property type="component" value="Unassembled WGS sequence"/>
</dbReference>
<sequence>MKHPPSPFVINIVKKPSKASIIIFRFHVKFYETLKQETAHNHTNPHNILTQNYIGVPDEVRVILPNNANLKRDIRRWRQDDNLTTIPIDKNFKSIPDKYQRTTRGTAFLRKDTDPGEDRILIFSTHEQQEILENATKMINEIIEFIPTWNPDRLMMDFEKASMNAFGGSFPTAELSGCYFHLCQSLLRFLQANGFKQQYETDIEFADNIHKIASLPFLEPKSVVEGFESLCSKSGDDYQPILDYIEDTYIGRVRGSTRRDPMFPIPFWNMHDRVLNNQHRTNNKVEAWHRKLNCAFQCYHPTLWTFLDKLIKEENNLHSDI</sequence>
<feature type="non-terminal residue" evidence="2">
    <location>
        <position position="321"/>
    </location>
</feature>
<evidence type="ECO:0000313" key="3">
    <source>
        <dbReference type="Proteomes" id="UP000682733"/>
    </source>
</evidence>
<gene>
    <name evidence="1" type="ORF">OVA965_LOCUS28004</name>
    <name evidence="2" type="ORF">TMI583_LOCUS28758</name>
</gene>
<evidence type="ECO:0000313" key="1">
    <source>
        <dbReference type="EMBL" id="CAF1289117.1"/>
    </source>
</evidence>
<dbReference type="EMBL" id="CAJOBA010040399">
    <property type="protein sequence ID" value="CAF4094085.1"/>
    <property type="molecule type" value="Genomic_DNA"/>
</dbReference>
<proteinExistence type="predicted"/>
<protein>
    <recommendedName>
        <fullName evidence="4">MULE transposase domain-containing protein</fullName>
    </recommendedName>
</protein>
<dbReference type="AlphaFoldDB" id="A0A8S2QBH7"/>
<evidence type="ECO:0000313" key="2">
    <source>
        <dbReference type="EMBL" id="CAF4094085.1"/>
    </source>
</evidence>
<dbReference type="EMBL" id="CAJNOK010018826">
    <property type="protein sequence ID" value="CAF1289117.1"/>
    <property type="molecule type" value="Genomic_DNA"/>
</dbReference>
<name>A0A8S2QBH7_9BILA</name>
<accession>A0A8S2QBH7</accession>
<reference evidence="2" key="1">
    <citation type="submission" date="2021-02" db="EMBL/GenBank/DDBJ databases">
        <authorList>
            <person name="Nowell W R."/>
        </authorList>
    </citation>
    <scope>NUCLEOTIDE SEQUENCE</scope>
</reference>
<dbReference type="Proteomes" id="UP000682733">
    <property type="component" value="Unassembled WGS sequence"/>
</dbReference>
<evidence type="ECO:0008006" key="4">
    <source>
        <dbReference type="Google" id="ProtNLM"/>
    </source>
</evidence>